<dbReference type="EMBL" id="JARRAF010000033">
    <property type="protein sequence ID" value="MDK2126201.1"/>
    <property type="molecule type" value="Genomic_DNA"/>
</dbReference>
<reference evidence="1" key="1">
    <citation type="submission" date="2023-03" db="EMBL/GenBank/DDBJ databases">
        <title>Chitinimonas shenzhenensis gen. nov., sp. nov., a novel member of family Burkholderiaceae isolated from activated sludge collected in Shen Zhen, China.</title>
        <authorList>
            <person name="Wang X."/>
        </authorList>
    </citation>
    <scope>NUCLEOTIDE SEQUENCE</scope>
    <source>
        <strain evidence="1">DQS-5</strain>
    </source>
</reference>
<name>A0ABT7E1K8_9NEIS</name>
<proteinExistence type="predicted"/>
<dbReference type="Proteomes" id="UP001172778">
    <property type="component" value="Unassembled WGS sequence"/>
</dbReference>
<evidence type="ECO:0000313" key="2">
    <source>
        <dbReference type="Proteomes" id="UP001172778"/>
    </source>
</evidence>
<comment type="caution">
    <text evidence="1">The sequence shown here is derived from an EMBL/GenBank/DDBJ whole genome shotgun (WGS) entry which is preliminary data.</text>
</comment>
<dbReference type="RefSeq" id="WP_284102520.1">
    <property type="nucleotide sequence ID" value="NZ_JARRAF010000033.1"/>
</dbReference>
<sequence length="332" mass="36523">MLVVAIPHLILPPIRGYDPTAELKLPALDLLLGRGQARIQAGQRPLDWLLQQFGAPDLSVATLLRPEATPESGKRWLCAAPIHLRPERDQLIASSDVYTDLTSQETEALLASLNRHFNQDGIQFVASTPDTWFVQLPVDEKIDWAPLDLIAGASIHPHLPKGEGALRWHAFLNEVQMLLYTHPVNDAREQRGLLPVSSIWPWGDGRVDSPITTRFGATYGDAPILRALASRAGVVAQPLKAAEGPIRSGLLWLDGLTGAAAHGDIHGWQLQLQQIESAYLQPIVAAWRKGDILALQLHAPSAQGTCVASLRPADRWKFWRGPLPLRQLKIES</sequence>
<gene>
    <name evidence="1" type="ORF">PZA18_19330</name>
</gene>
<evidence type="ECO:0008006" key="3">
    <source>
        <dbReference type="Google" id="ProtNLM"/>
    </source>
</evidence>
<evidence type="ECO:0000313" key="1">
    <source>
        <dbReference type="EMBL" id="MDK2126201.1"/>
    </source>
</evidence>
<dbReference type="InterPro" id="IPR016631">
    <property type="entry name" value="Regulatory_RpfE"/>
</dbReference>
<dbReference type="PIRSF" id="PIRSF015283">
    <property type="entry name" value="Regulatory_RpfE"/>
    <property type="match status" value="1"/>
</dbReference>
<organism evidence="1 2">
    <name type="scientific">Parachitinimonas caeni</name>
    <dbReference type="NCBI Taxonomy" id="3031301"/>
    <lineage>
        <taxon>Bacteria</taxon>
        <taxon>Pseudomonadati</taxon>
        <taxon>Pseudomonadota</taxon>
        <taxon>Betaproteobacteria</taxon>
        <taxon>Neisseriales</taxon>
        <taxon>Chitinibacteraceae</taxon>
        <taxon>Parachitinimonas</taxon>
    </lineage>
</organism>
<keyword evidence="2" id="KW-1185">Reference proteome</keyword>
<accession>A0ABT7E1K8</accession>
<protein>
    <recommendedName>
        <fullName evidence="3">Phosphoglycerate mutase</fullName>
    </recommendedName>
</protein>